<evidence type="ECO:0000256" key="7">
    <source>
        <dbReference type="ARBA" id="ARBA00022989"/>
    </source>
</evidence>
<evidence type="ECO:0000256" key="10">
    <source>
        <dbReference type="SAM" id="MobiDB-lite"/>
    </source>
</evidence>
<dbReference type="Pfam" id="PF12911">
    <property type="entry name" value="OppC_N"/>
    <property type="match status" value="1"/>
</dbReference>
<reference evidence="13" key="1">
    <citation type="journal article" date="2019" name="Int. J. Syst. Evol. Microbiol.">
        <title>The Global Catalogue of Microorganisms (GCM) 10K type strain sequencing project: providing services to taxonomists for standard genome sequencing and annotation.</title>
        <authorList>
            <consortium name="The Broad Institute Genomics Platform"/>
            <consortium name="The Broad Institute Genome Sequencing Center for Infectious Disease"/>
            <person name="Wu L."/>
            <person name="Ma J."/>
        </authorList>
    </citation>
    <scope>NUCLEOTIDE SEQUENCE [LARGE SCALE GENOMIC DNA]</scope>
    <source>
        <strain evidence="13">CGMCC 4.7242</strain>
    </source>
</reference>
<feature type="domain" description="ABC transmembrane type-1" evidence="11">
    <location>
        <begin position="107"/>
        <end position="296"/>
    </location>
</feature>
<dbReference type="SUPFAM" id="SSF161098">
    <property type="entry name" value="MetI-like"/>
    <property type="match status" value="1"/>
</dbReference>
<feature type="region of interest" description="Disordered" evidence="10">
    <location>
        <begin position="1"/>
        <end position="22"/>
    </location>
</feature>
<feature type="transmembrane region" description="Helical" evidence="9">
    <location>
        <begin position="47"/>
        <end position="67"/>
    </location>
</feature>
<feature type="transmembrane region" description="Helical" evidence="9">
    <location>
        <begin position="173"/>
        <end position="189"/>
    </location>
</feature>
<keyword evidence="8 9" id="KW-0472">Membrane</keyword>
<comment type="caution">
    <text evidence="12">The sequence shown here is derived from an EMBL/GenBank/DDBJ whole genome shotgun (WGS) entry which is preliminary data.</text>
</comment>
<comment type="subcellular location">
    <subcellularLocation>
        <location evidence="1 9">Cell membrane</location>
        <topology evidence="1 9">Multi-pass membrane protein</topology>
    </subcellularLocation>
</comment>
<keyword evidence="5" id="KW-0571">Peptide transport</keyword>
<dbReference type="InterPro" id="IPR035906">
    <property type="entry name" value="MetI-like_sf"/>
</dbReference>
<sequence>MIAHSQKTAARPSLGAWLRDPEPRTPAQARVQQFWLMWRKLRRNGSAMLGLALLLAIIAAAIFAPYLSTHGIYAQNLGNRLQPPSAANWLGTDELGRDIYSRTLHGARITLYIAFLTAAISAPIGLIVGTLSGYFGGIVDTVLMRVTEIFLAFPSLILALAFVAALGPGIENAIIAISLAAWPPIARLARAETMMIRRSDYIAAVRLQGASAMRVIVLHIAPMCVPSVVARVTLNMASIILTAAGLGFLGLGAQPPSPEWGAMLSSARQFILSHGHVAAVPGMAILLTSIAFNLVGDGLRDVLDPRNE</sequence>
<keyword evidence="6" id="KW-0653">Protein transport</keyword>
<dbReference type="Proteomes" id="UP001597353">
    <property type="component" value="Unassembled WGS sequence"/>
</dbReference>
<dbReference type="InterPro" id="IPR025966">
    <property type="entry name" value="OppC_N"/>
</dbReference>
<evidence type="ECO:0000256" key="4">
    <source>
        <dbReference type="ARBA" id="ARBA00022692"/>
    </source>
</evidence>
<name>A0ABW4S1N4_9RHOB</name>
<proteinExistence type="inferred from homology"/>
<evidence type="ECO:0000256" key="9">
    <source>
        <dbReference type="RuleBase" id="RU363032"/>
    </source>
</evidence>
<dbReference type="PANTHER" id="PTHR43386:SF1">
    <property type="entry name" value="D,D-DIPEPTIDE TRANSPORT SYSTEM PERMEASE PROTEIN DDPC-RELATED"/>
    <property type="match status" value="1"/>
</dbReference>
<evidence type="ECO:0000313" key="13">
    <source>
        <dbReference type="Proteomes" id="UP001597353"/>
    </source>
</evidence>
<feature type="transmembrane region" description="Helical" evidence="9">
    <location>
        <begin position="109"/>
        <end position="137"/>
    </location>
</feature>
<dbReference type="EMBL" id="JBHUGH010000002">
    <property type="protein sequence ID" value="MFD1910983.1"/>
    <property type="molecule type" value="Genomic_DNA"/>
</dbReference>
<keyword evidence="3" id="KW-1003">Cell membrane</keyword>
<comment type="similarity">
    <text evidence="9">Belongs to the binding-protein-dependent transport system permease family.</text>
</comment>
<dbReference type="InterPro" id="IPR000515">
    <property type="entry name" value="MetI-like"/>
</dbReference>
<dbReference type="PANTHER" id="PTHR43386">
    <property type="entry name" value="OLIGOPEPTIDE TRANSPORT SYSTEM PERMEASE PROTEIN APPC"/>
    <property type="match status" value="1"/>
</dbReference>
<dbReference type="CDD" id="cd06261">
    <property type="entry name" value="TM_PBP2"/>
    <property type="match status" value="1"/>
</dbReference>
<keyword evidence="13" id="KW-1185">Reference proteome</keyword>
<dbReference type="RefSeq" id="WP_390259052.1">
    <property type="nucleotide sequence ID" value="NZ_JBHUGH010000002.1"/>
</dbReference>
<keyword evidence="7 9" id="KW-1133">Transmembrane helix</keyword>
<evidence type="ECO:0000256" key="3">
    <source>
        <dbReference type="ARBA" id="ARBA00022475"/>
    </source>
</evidence>
<dbReference type="Pfam" id="PF00528">
    <property type="entry name" value="BPD_transp_1"/>
    <property type="match status" value="1"/>
</dbReference>
<feature type="transmembrane region" description="Helical" evidence="9">
    <location>
        <begin position="149"/>
        <end position="167"/>
    </location>
</feature>
<keyword evidence="4 9" id="KW-0812">Transmembrane</keyword>
<protein>
    <submittedName>
        <fullName evidence="12">ABC transporter permease</fullName>
    </submittedName>
</protein>
<keyword evidence="2 9" id="KW-0813">Transport</keyword>
<dbReference type="InterPro" id="IPR050366">
    <property type="entry name" value="BP-dependent_transpt_permease"/>
</dbReference>
<evidence type="ECO:0000256" key="6">
    <source>
        <dbReference type="ARBA" id="ARBA00022927"/>
    </source>
</evidence>
<evidence type="ECO:0000256" key="2">
    <source>
        <dbReference type="ARBA" id="ARBA00022448"/>
    </source>
</evidence>
<evidence type="ECO:0000259" key="11">
    <source>
        <dbReference type="PROSITE" id="PS50928"/>
    </source>
</evidence>
<feature type="transmembrane region" description="Helical" evidence="9">
    <location>
        <begin position="228"/>
        <end position="249"/>
    </location>
</feature>
<dbReference type="Gene3D" id="1.10.3720.10">
    <property type="entry name" value="MetI-like"/>
    <property type="match status" value="1"/>
</dbReference>
<evidence type="ECO:0000256" key="1">
    <source>
        <dbReference type="ARBA" id="ARBA00004651"/>
    </source>
</evidence>
<feature type="transmembrane region" description="Helical" evidence="9">
    <location>
        <begin position="270"/>
        <end position="295"/>
    </location>
</feature>
<evidence type="ECO:0000256" key="5">
    <source>
        <dbReference type="ARBA" id="ARBA00022856"/>
    </source>
</evidence>
<gene>
    <name evidence="12" type="ORF">ACFSGJ_01990</name>
</gene>
<dbReference type="PROSITE" id="PS50928">
    <property type="entry name" value="ABC_TM1"/>
    <property type="match status" value="1"/>
</dbReference>
<accession>A0ABW4S1N4</accession>
<organism evidence="12 13">
    <name type="scientific">Halodurantibacterium flavum</name>
    <dbReference type="NCBI Taxonomy" id="1382802"/>
    <lineage>
        <taxon>Bacteria</taxon>
        <taxon>Pseudomonadati</taxon>
        <taxon>Pseudomonadota</taxon>
        <taxon>Alphaproteobacteria</taxon>
        <taxon>Rhodobacterales</taxon>
        <taxon>Paracoccaceae</taxon>
        <taxon>Halodurantibacterium</taxon>
    </lineage>
</organism>
<evidence type="ECO:0000256" key="8">
    <source>
        <dbReference type="ARBA" id="ARBA00023136"/>
    </source>
</evidence>
<evidence type="ECO:0000313" key="12">
    <source>
        <dbReference type="EMBL" id="MFD1910983.1"/>
    </source>
</evidence>